<dbReference type="Gene3D" id="2.60.40.10">
    <property type="entry name" value="Immunoglobulins"/>
    <property type="match status" value="2"/>
</dbReference>
<feature type="domain" description="Fibronectin type-III" evidence="3">
    <location>
        <begin position="222"/>
        <end position="305"/>
    </location>
</feature>
<dbReference type="InterPro" id="IPR003610">
    <property type="entry name" value="CBM5/12"/>
</dbReference>
<dbReference type="CDD" id="cd21177">
    <property type="entry name" value="LPMO_AA10"/>
    <property type="match status" value="1"/>
</dbReference>
<dbReference type="HOGENOM" id="CLU_047929_0_0_6"/>
<sequence>MKNNSSSIISKRKNISITPFHGHVFSPASRAFFAWQEGRLNTGQLNQREAGKFFPAVNAGLADTFAPDDTRNVLPPPDGKIASANQGDGEFLDEPGTHWQKHDVLSGDILTMSWHYTAPHLTRRWNYFITQPNWNPNQPLSRAQFEDRPFFQVQLGEQPFWSNGQALTPPQPTIHDLVLPQRTGYHVLLAVWEVADTGNAFYQVVDLNFVGTGGGGGEQPQPPRGLRITEVNSHTISLAWEASVSNVSHYLIYRNGSFIAQSTGLNFTDSGLQADTTFEYSVRAVNHAGNESALSASVSARTLPENNYENPPTPPVNLHSMGETENSISLMWGPSTSSNGIMGYLIYRDDIEIARVQPSQLTFLDTGLQPNTGYYYFVIAQDNQGRISAQSNILHVKTRPQSGGGSTYPQWELYTFYPVGARVSYRGSNWLCIQAHTAWTYDWVPGGLDYQTLWKIIP</sequence>
<name>W0LAZ6_9GAMM</name>
<dbReference type="GO" id="GO:0005975">
    <property type="term" value="P:carbohydrate metabolic process"/>
    <property type="evidence" value="ECO:0007669"/>
    <property type="project" value="InterPro"/>
</dbReference>
<dbReference type="PATRIC" id="fig|1441930.4.peg.1442"/>
<dbReference type="InterPro" id="IPR003961">
    <property type="entry name" value="FN3_dom"/>
</dbReference>
<evidence type="ECO:0000259" key="3">
    <source>
        <dbReference type="PROSITE" id="PS50853"/>
    </source>
</evidence>
<dbReference type="GO" id="GO:0005576">
    <property type="term" value="C:extracellular region"/>
    <property type="evidence" value="ECO:0007669"/>
    <property type="project" value="InterPro"/>
</dbReference>
<evidence type="ECO:0000256" key="2">
    <source>
        <dbReference type="ARBA" id="ARBA00022801"/>
    </source>
</evidence>
<dbReference type="eggNOG" id="COG3397">
    <property type="taxonomic scope" value="Bacteria"/>
</dbReference>
<dbReference type="InterPro" id="IPR036573">
    <property type="entry name" value="CBM_sf_5/12"/>
</dbReference>
<dbReference type="GO" id="GO:0030246">
    <property type="term" value="F:carbohydrate binding"/>
    <property type="evidence" value="ECO:0007669"/>
    <property type="project" value="InterPro"/>
</dbReference>
<dbReference type="Pfam" id="PF00041">
    <property type="entry name" value="fn3"/>
    <property type="match status" value="2"/>
</dbReference>
<dbReference type="OrthoDB" id="3675244at2"/>
<keyword evidence="2" id="KW-0378">Hydrolase</keyword>
<dbReference type="CDD" id="cd00063">
    <property type="entry name" value="FN3"/>
    <property type="match status" value="2"/>
</dbReference>
<reference evidence="4 5" key="2">
    <citation type="submission" date="2015-03" db="EMBL/GenBank/DDBJ databases">
        <authorList>
            <person name="Chan K.-G."/>
        </authorList>
    </citation>
    <scope>NUCLEOTIDE SEQUENCE [LARGE SCALE GENOMIC DNA]</scope>
    <source>
        <strain evidence="4 5">RB-25</strain>
    </source>
</reference>
<dbReference type="InterPro" id="IPR036116">
    <property type="entry name" value="FN3_sf"/>
</dbReference>
<dbReference type="GO" id="GO:0004553">
    <property type="term" value="F:hydrolase activity, hydrolyzing O-glycosyl compounds"/>
    <property type="evidence" value="ECO:0007669"/>
    <property type="project" value="InterPro"/>
</dbReference>
<dbReference type="Pfam" id="PF02839">
    <property type="entry name" value="CBM_5_12"/>
    <property type="match status" value="1"/>
</dbReference>
<dbReference type="SUPFAM" id="SSF49265">
    <property type="entry name" value="Fibronectin type III"/>
    <property type="match status" value="1"/>
</dbReference>
<organism evidence="4 5">
    <name type="scientific">Chania multitudinisentens RB-25</name>
    <dbReference type="NCBI Taxonomy" id="1441930"/>
    <lineage>
        <taxon>Bacteria</taxon>
        <taxon>Pseudomonadati</taxon>
        <taxon>Pseudomonadota</taxon>
        <taxon>Gammaproteobacteria</taxon>
        <taxon>Enterobacterales</taxon>
        <taxon>Yersiniaceae</taxon>
        <taxon>Chania</taxon>
    </lineage>
</organism>
<dbReference type="Proteomes" id="UP000019030">
    <property type="component" value="Chromosome"/>
</dbReference>
<dbReference type="InterPro" id="IPR004302">
    <property type="entry name" value="Cellulose/chitin-bd_N"/>
</dbReference>
<dbReference type="Gene3D" id="2.10.10.20">
    <property type="entry name" value="Carbohydrate-binding module superfamily 5/12"/>
    <property type="match status" value="1"/>
</dbReference>
<reference evidence="4 5" key="1">
    <citation type="submission" date="2014-01" db="EMBL/GenBank/DDBJ databases">
        <title>Isolation of Serratia multitudinisentens RB-25 from Ex-Landfill site.</title>
        <authorList>
            <person name="Robson E.H.J."/>
        </authorList>
    </citation>
    <scope>NUCLEOTIDE SEQUENCE [LARGE SCALE GENOMIC DNA]</scope>
    <source>
        <strain evidence="4 5">RB-25</strain>
    </source>
</reference>
<dbReference type="InterPro" id="IPR014756">
    <property type="entry name" value="Ig_E-set"/>
</dbReference>
<dbReference type="InterPro" id="IPR013783">
    <property type="entry name" value="Ig-like_fold"/>
</dbReference>
<gene>
    <name evidence="4" type="ORF">Z042_07235</name>
</gene>
<dbReference type="KEGG" id="sfo:Z042_07235"/>
<keyword evidence="1" id="KW-0732">Signal</keyword>
<evidence type="ECO:0000313" key="5">
    <source>
        <dbReference type="Proteomes" id="UP000019030"/>
    </source>
</evidence>
<dbReference type="AlphaFoldDB" id="W0LAZ6"/>
<dbReference type="EMBL" id="CP007044">
    <property type="protein sequence ID" value="AHG19437.1"/>
    <property type="molecule type" value="Genomic_DNA"/>
</dbReference>
<dbReference type="PROSITE" id="PS50853">
    <property type="entry name" value="FN3"/>
    <property type="match status" value="2"/>
</dbReference>
<dbReference type="Pfam" id="PF03067">
    <property type="entry name" value="LPMO_10"/>
    <property type="match status" value="1"/>
</dbReference>
<dbReference type="SUPFAM" id="SSF81296">
    <property type="entry name" value="E set domains"/>
    <property type="match status" value="1"/>
</dbReference>
<dbReference type="RefSeq" id="WP_024909918.1">
    <property type="nucleotide sequence ID" value="NZ_CP007044.2"/>
</dbReference>
<dbReference type="SMART" id="SM00060">
    <property type="entry name" value="FN3"/>
    <property type="match status" value="2"/>
</dbReference>
<evidence type="ECO:0000313" key="4">
    <source>
        <dbReference type="EMBL" id="AHG19437.1"/>
    </source>
</evidence>
<feature type="domain" description="Fibronectin type-III" evidence="3">
    <location>
        <begin position="314"/>
        <end position="401"/>
    </location>
</feature>
<dbReference type="PANTHER" id="PTHR34823">
    <property type="entry name" value="GLCNAC-BINDING PROTEIN A"/>
    <property type="match status" value="1"/>
</dbReference>
<dbReference type="InterPro" id="IPR051024">
    <property type="entry name" value="GlcNAc_Chitin_IntDeg"/>
</dbReference>
<accession>W0LAZ6</accession>
<dbReference type="PANTHER" id="PTHR34823:SF1">
    <property type="entry name" value="CHITIN-BINDING TYPE-4 DOMAIN-CONTAINING PROTEIN"/>
    <property type="match status" value="1"/>
</dbReference>
<evidence type="ECO:0000256" key="1">
    <source>
        <dbReference type="ARBA" id="ARBA00022729"/>
    </source>
</evidence>
<dbReference type="STRING" id="1441930.Z042_07235"/>
<dbReference type="SUPFAM" id="SSF51055">
    <property type="entry name" value="Carbohydrate binding domain"/>
    <property type="match status" value="1"/>
</dbReference>
<protein>
    <submittedName>
        <fullName evidence="4">Fibronectin</fullName>
    </submittedName>
</protein>
<keyword evidence="5" id="KW-1185">Reference proteome</keyword>
<proteinExistence type="predicted"/>
<dbReference type="Gene3D" id="2.70.50.50">
    <property type="entry name" value="chitin-binding protein cbp21"/>
    <property type="match status" value="1"/>
</dbReference>